<evidence type="ECO:0000256" key="1">
    <source>
        <dbReference type="ARBA" id="ARBA00007913"/>
    </source>
</evidence>
<keyword evidence="5" id="KW-0067">ATP-binding</keyword>
<dbReference type="Pfam" id="PF13087">
    <property type="entry name" value="AAA_12"/>
    <property type="match status" value="1"/>
</dbReference>
<accession>A0ABQ9P2F1</accession>
<keyword evidence="3" id="KW-0378">Hydrolase</keyword>
<evidence type="ECO:0000259" key="7">
    <source>
        <dbReference type="Pfam" id="PF13087"/>
    </source>
</evidence>
<evidence type="ECO:0000313" key="8">
    <source>
        <dbReference type="EMBL" id="KAJ9668784.1"/>
    </source>
</evidence>
<dbReference type="InterPro" id="IPR041677">
    <property type="entry name" value="DNA2/NAM7_AAA_11"/>
</dbReference>
<dbReference type="Pfam" id="PF13086">
    <property type="entry name" value="AAA_11"/>
    <property type="match status" value="1"/>
</dbReference>
<proteinExistence type="inferred from homology"/>
<dbReference type="CDD" id="cd18808">
    <property type="entry name" value="SF1_C_Upf1"/>
    <property type="match status" value="1"/>
</dbReference>
<keyword evidence="4" id="KW-0347">Helicase</keyword>
<dbReference type="Proteomes" id="UP001172684">
    <property type="component" value="Unassembled WGS sequence"/>
</dbReference>
<evidence type="ECO:0000259" key="6">
    <source>
        <dbReference type="Pfam" id="PF13086"/>
    </source>
</evidence>
<comment type="similarity">
    <text evidence="1">Belongs to the DNA2/NAM7 helicase family.</text>
</comment>
<name>A0ABQ9P2F1_9PEZI</name>
<organism evidence="8 9">
    <name type="scientific">Coniosporium apollinis</name>
    <dbReference type="NCBI Taxonomy" id="61459"/>
    <lineage>
        <taxon>Eukaryota</taxon>
        <taxon>Fungi</taxon>
        <taxon>Dikarya</taxon>
        <taxon>Ascomycota</taxon>
        <taxon>Pezizomycotina</taxon>
        <taxon>Dothideomycetes</taxon>
        <taxon>Dothideomycetes incertae sedis</taxon>
        <taxon>Coniosporium</taxon>
    </lineage>
</organism>
<evidence type="ECO:0000256" key="2">
    <source>
        <dbReference type="ARBA" id="ARBA00022741"/>
    </source>
</evidence>
<sequence length="1085" mass="121421">MDFSSIVCEGWEGMYGLAATRTPADVELLDVGSDQIRSQDLSCPLPDGKFRSTSVTVHGQQISTETVWDQDSDLPLFTVTGPRGRRAPRTAREKSLAVLYLANAHADAGEVYGSMTSKDAAKWLYVSYNLESQHPAIKIWITRTTGDTVALLLFAGNIRSDAGLGISMLTSNDDGFELPPVAGNDLETAMERGLLAATVVELKTAGDRPALVWNNITLQELGHLKEKYLFDDNNLSDPDKLIGALQTCSCVSVFSVLPKDAEELFNRLAQHVRATMALCMRYGYFWFYQLQSSGIEIHDPRFILDETIPPRWLTRKWRAKFNTGKCIELNHIEWESSRTLNRYPDSNTFAFLCRLAVTREKQVREAQLALMIDSDRANISGTFIAFPRNGDRYIVNLYAHHPEHKGEYDPIYPVPGTQVTIDASPATGRAWSSYHGFVIEDHFNSGADFVAVIAGPWIEGLVDGNRHKVTVQIRGDATSTRSQLRAIESIQAGQERTYGVDLPALVLRAPPTVTHAGWLADQFASLPEKLSRFSVSLAARNLDSSQNHAIMLATSSENGVIIIQGPPGTGKTIVDMCMADALVEAGEKILVCGPSGSSVNGAYERFKRLTTLHDLEYVRYTGTYNKYPSVETTIEAQINDVDVTDLIWEMIDELVTNRCAGVDERDTFAYKFHQIICAWSESTGPYQKRSRLYLQYQRNLKDPNRLGEKKINRQLLKEVALELAVGYLAIIKVVFVTCNTSAHDVLAASFRPTVIVVDESANATIGDLAMPLAAFKESVQLVVLSGDHKQLRPIVHSSNRNEGYSIMKKSLFQHLVEEGDERYDSSLLTTQYHPVSKIFYDGKLKNAPMTRDLDDIQRTIQEYFSCLKPAWNGRFRMALDMSVIFGSNVESTTYAKTTSKWNQAERDLIVNLTEGFLRYEPKGPKTRPVMSEDIAIVTPYTGQRRAIMEALQARSSVLPSLLRVKIASTTRMQGHEAPIVLLSLVSSDPKNPSNTGFITETHQLCVEMSRAQKFLFMVGNFAPWIQDGLNNAEWLMQRLQRKHFGALLMDLYKKKDLIALPDWELGFENHADRKPTASFYNKVKV</sequence>
<evidence type="ECO:0000256" key="3">
    <source>
        <dbReference type="ARBA" id="ARBA00022801"/>
    </source>
</evidence>
<keyword evidence="9" id="KW-1185">Reference proteome</keyword>
<gene>
    <name evidence="8" type="ORF">H2201_001029</name>
</gene>
<protein>
    <recommendedName>
        <fullName evidence="10">DNA2/NAM7 helicase-like C-terminal domain-containing protein</fullName>
    </recommendedName>
</protein>
<dbReference type="PANTHER" id="PTHR43788:SF16">
    <property type="entry name" value="HELICASE WITH ZINC FINGER 2"/>
    <property type="match status" value="1"/>
</dbReference>
<feature type="domain" description="DNA2/NAM7 helicase helicase" evidence="6">
    <location>
        <begin position="541"/>
        <end position="797"/>
    </location>
</feature>
<dbReference type="PANTHER" id="PTHR43788">
    <property type="entry name" value="DNA2/NAM7 HELICASE FAMILY MEMBER"/>
    <property type="match status" value="1"/>
</dbReference>
<evidence type="ECO:0000313" key="9">
    <source>
        <dbReference type="Proteomes" id="UP001172684"/>
    </source>
</evidence>
<dbReference type="EMBL" id="JAPDRL010000005">
    <property type="protein sequence ID" value="KAJ9668784.1"/>
    <property type="molecule type" value="Genomic_DNA"/>
</dbReference>
<evidence type="ECO:0000256" key="5">
    <source>
        <dbReference type="ARBA" id="ARBA00022840"/>
    </source>
</evidence>
<reference evidence="8" key="1">
    <citation type="submission" date="2022-10" db="EMBL/GenBank/DDBJ databases">
        <title>Culturing micro-colonial fungi from biological soil crusts in the Mojave desert and describing Neophaeococcomyces mojavensis, and introducing the new genera and species Taxawa tesnikishii.</title>
        <authorList>
            <person name="Kurbessoian T."/>
            <person name="Stajich J.E."/>
        </authorList>
    </citation>
    <scope>NUCLEOTIDE SEQUENCE</scope>
    <source>
        <strain evidence="8">TK_1</strain>
    </source>
</reference>
<evidence type="ECO:0008006" key="10">
    <source>
        <dbReference type="Google" id="ProtNLM"/>
    </source>
</evidence>
<dbReference type="Gene3D" id="3.40.50.300">
    <property type="entry name" value="P-loop containing nucleotide triphosphate hydrolases"/>
    <property type="match status" value="2"/>
</dbReference>
<evidence type="ECO:0000256" key="4">
    <source>
        <dbReference type="ARBA" id="ARBA00022806"/>
    </source>
</evidence>
<comment type="caution">
    <text evidence="8">The sequence shown here is derived from an EMBL/GenBank/DDBJ whole genome shotgun (WGS) entry which is preliminary data.</text>
</comment>
<dbReference type="InterPro" id="IPR027417">
    <property type="entry name" value="P-loop_NTPase"/>
</dbReference>
<feature type="domain" description="DNA2/NAM7 helicase-like C-terminal" evidence="7">
    <location>
        <begin position="807"/>
        <end position="1020"/>
    </location>
</feature>
<keyword evidence="2" id="KW-0547">Nucleotide-binding</keyword>
<dbReference type="InterPro" id="IPR050534">
    <property type="entry name" value="Coronavir_polyprotein_1ab"/>
</dbReference>
<dbReference type="InterPro" id="IPR041679">
    <property type="entry name" value="DNA2/NAM7-like_C"/>
</dbReference>
<dbReference type="SUPFAM" id="SSF52540">
    <property type="entry name" value="P-loop containing nucleoside triphosphate hydrolases"/>
    <property type="match status" value="1"/>
</dbReference>
<dbReference type="InterPro" id="IPR047187">
    <property type="entry name" value="SF1_C_Upf1"/>
</dbReference>